<dbReference type="PANTHER" id="PTHR43861:SF1">
    <property type="entry name" value="TRANS-ACONITATE 2-METHYLTRANSFERASE"/>
    <property type="match status" value="1"/>
</dbReference>
<dbReference type="InterPro" id="IPR041698">
    <property type="entry name" value="Methyltransf_25"/>
</dbReference>
<dbReference type="CDD" id="cd02440">
    <property type="entry name" value="AdoMet_MTases"/>
    <property type="match status" value="1"/>
</dbReference>
<organism evidence="4">
    <name type="scientific">uncultured bacterium 98</name>
    <dbReference type="NCBI Taxonomy" id="698395"/>
    <lineage>
        <taxon>Bacteria</taxon>
        <taxon>environmental samples</taxon>
    </lineage>
</organism>
<protein>
    <submittedName>
        <fullName evidence="4">UbiE/COQ5 methyltransferase</fullName>
    </submittedName>
</protein>
<feature type="domain" description="Methyltransferase" evidence="3">
    <location>
        <begin position="35"/>
        <end position="129"/>
    </location>
</feature>
<dbReference type="AlphaFoldDB" id="E3T6L0"/>
<dbReference type="GO" id="GO:0008168">
    <property type="term" value="F:methyltransferase activity"/>
    <property type="evidence" value="ECO:0007669"/>
    <property type="project" value="UniProtKB-KW"/>
</dbReference>
<evidence type="ECO:0000256" key="2">
    <source>
        <dbReference type="ARBA" id="ARBA00022679"/>
    </source>
</evidence>
<dbReference type="SUPFAM" id="SSF53335">
    <property type="entry name" value="S-adenosyl-L-methionine-dependent methyltransferases"/>
    <property type="match status" value="1"/>
</dbReference>
<evidence type="ECO:0000256" key="1">
    <source>
        <dbReference type="ARBA" id="ARBA00022603"/>
    </source>
</evidence>
<reference evidence="4" key="1">
    <citation type="submission" date="2009-12" db="EMBL/GenBank/DDBJ databases">
        <authorList>
            <person name="Kielak A."/>
            <person name="van Veen J.A."/>
            <person name="Kowalchuk G.A."/>
        </authorList>
    </citation>
    <scope>NUCLEOTIDE SEQUENCE</scope>
</reference>
<reference evidence="4" key="2">
    <citation type="journal article" date="2010" name="Appl. Environ. Microbiol.">
        <title>Comparative analysis of acidobacterial genomic fragments from terrestrial and aquatic metagenomic libraries, with emphasis on acidobacteria subdivision 6.</title>
        <authorList>
            <person name="Kielak A.M."/>
            <person name="van Veen J.A."/>
            <person name="Kowalchuk G.A."/>
        </authorList>
    </citation>
    <scope>NUCLEOTIDE SEQUENCE</scope>
</reference>
<sequence length="259" mass="28512">MREWNAAVYHRVSNPQADWGLPVLARLPLSGGELVLDVGCGTGRITERLLERLPDGRAIAIDQSANMIDAARGYLGTGFAGHVAFVQADAAALPFASKADAILSTATFHWIRDHDRLFASLGAALKPGGRLVAQCGGAGNLERIHERCRALIGRAPYSRYFSDWSDPWEFADAPATEARLRRAGFVDIHTWIEAAPIVHADAAAFREFAEHVICRPFLARIGDAGDRDRFMTELTESAAQDSPAFELDYWRLNIDARRQ</sequence>
<dbReference type="EMBL" id="GU260706">
    <property type="protein sequence ID" value="ADC35953.1"/>
    <property type="molecule type" value="Genomic_DNA"/>
</dbReference>
<evidence type="ECO:0000259" key="3">
    <source>
        <dbReference type="Pfam" id="PF13649"/>
    </source>
</evidence>
<dbReference type="PANTHER" id="PTHR43861">
    <property type="entry name" value="TRANS-ACONITATE 2-METHYLTRANSFERASE-RELATED"/>
    <property type="match status" value="1"/>
</dbReference>
<dbReference type="Gene3D" id="3.40.50.150">
    <property type="entry name" value="Vaccinia Virus protein VP39"/>
    <property type="match status" value="1"/>
</dbReference>
<name>E3T6L0_9BACT</name>
<keyword evidence="2 4" id="KW-0808">Transferase</keyword>
<evidence type="ECO:0000313" key="4">
    <source>
        <dbReference type="EMBL" id="ADC35953.1"/>
    </source>
</evidence>
<dbReference type="GO" id="GO:0032259">
    <property type="term" value="P:methylation"/>
    <property type="evidence" value="ECO:0007669"/>
    <property type="project" value="UniProtKB-KW"/>
</dbReference>
<keyword evidence="1 4" id="KW-0489">Methyltransferase</keyword>
<dbReference type="Pfam" id="PF13649">
    <property type="entry name" value="Methyltransf_25"/>
    <property type="match status" value="1"/>
</dbReference>
<accession>E3T6L0</accession>
<proteinExistence type="predicted"/>
<dbReference type="InterPro" id="IPR029063">
    <property type="entry name" value="SAM-dependent_MTases_sf"/>
</dbReference>